<evidence type="ECO:0000259" key="5">
    <source>
        <dbReference type="Pfam" id="PF00205"/>
    </source>
</evidence>
<dbReference type="GO" id="GO:0050660">
    <property type="term" value="F:flavin adenine dinucleotide binding"/>
    <property type="evidence" value="ECO:0007669"/>
    <property type="project" value="TreeGrafter"/>
</dbReference>
<comment type="similarity">
    <text evidence="1 4">Belongs to the TPP enzyme family.</text>
</comment>
<dbReference type="SUPFAM" id="SSF52467">
    <property type="entry name" value="DHS-like NAD/FAD-binding domain"/>
    <property type="match status" value="1"/>
</dbReference>
<organism evidence="8 9">
    <name type="scientific">Albimonas pacifica</name>
    <dbReference type="NCBI Taxonomy" id="1114924"/>
    <lineage>
        <taxon>Bacteria</taxon>
        <taxon>Pseudomonadati</taxon>
        <taxon>Pseudomonadota</taxon>
        <taxon>Alphaproteobacteria</taxon>
        <taxon>Rhodobacterales</taxon>
        <taxon>Paracoccaceae</taxon>
        <taxon>Albimonas</taxon>
    </lineage>
</organism>
<dbReference type="Proteomes" id="UP000199377">
    <property type="component" value="Unassembled WGS sequence"/>
</dbReference>
<reference evidence="8 9" key="1">
    <citation type="submission" date="2016-10" db="EMBL/GenBank/DDBJ databases">
        <authorList>
            <person name="de Groot N.N."/>
        </authorList>
    </citation>
    <scope>NUCLEOTIDE SEQUENCE [LARGE SCALE GENOMIC DNA]</scope>
    <source>
        <strain evidence="8 9">CGMCC 1.11030</strain>
    </source>
</reference>
<dbReference type="PANTHER" id="PTHR18968:SF167">
    <property type="entry name" value="ACETOLACTATE SYNTHASE LARGE SUBUNIT ILVB2-RELATED"/>
    <property type="match status" value="1"/>
</dbReference>
<dbReference type="EMBL" id="FOQH01000003">
    <property type="protein sequence ID" value="SFH95717.1"/>
    <property type="molecule type" value="Genomic_DNA"/>
</dbReference>
<feature type="domain" description="Thiamine pyrophosphate enzyme N-terminal TPP-binding" evidence="7">
    <location>
        <begin position="8"/>
        <end position="127"/>
    </location>
</feature>
<dbReference type="InterPro" id="IPR012000">
    <property type="entry name" value="Thiamin_PyroP_enz_cen_dom"/>
</dbReference>
<evidence type="ECO:0000259" key="7">
    <source>
        <dbReference type="Pfam" id="PF02776"/>
    </source>
</evidence>
<dbReference type="CDD" id="cd00568">
    <property type="entry name" value="TPP_enzymes"/>
    <property type="match status" value="1"/>
</dbReference>
<dbReference type="InterPro" id="IPR045229">
    <property type="entry name" value="TPP_enz"/>
</dbReference>
<dbReference type="GO" id="GO:0000287">
    <property type="term" value="F:magnesium ion binding"/>
    <property type="evidence" value="ECO:0007669"/>
    <property type="project" value="InterPro"/>
</dbReference>
<dbReference type="Gene3D" id="3.40.50.1220">
    <property type="entry name" value="TPP-binding domain"/>
    <property type="match status" value="1"/>
</dbReference>
<dbReference type="Pfam" id="PF02775">
    <property type="entry name" value="TPP_enzyme_C"/>
    <property type="match status" value="1"/>
</dbReference>
<dbReference type="RefSeq" id="WP_092859046.1">
    <property type="nucleotide sequence ID" value="NZ_FOQH01000003.1"/>
</dbReference>
<dbReference type="SUPFAM" id="SSF52518">
    <property type="entry name" value="Thiamin diphosphate-binding fold (THDP-binding)"/>
    <property type="match status" value="2"/>
</dbReference>
<dbReference type="Pfam" id="PF00205">
    <property type="entry name" value="TPP_enzyme_M"/>
    <property type="match status" value="1"/>
</dbReference>
<dbReference type="GO" id="GO:0005948">
    <property type="term" value="C:acetolactate synthase complex"/>
    <property type="evidence" value="ECO:0007669"/>
    <property type="project" value="TreeGrafter"/>
</dbReference>
<dbReference type="InterPro" id="IPR000399">
    <property type="entry name" value="TPP-bd_CS"/>
</dbReference>
<name>A0A1I3E9R7_9RHOB</name>
<evidence type="ECO:0000313" key="9">
    <source>
        <dbReference type="Proteomes" id="UP000199377"/>
    </source>
</evidence>
<evidence type="ECO:0000256" key="3">
    <source>
        <dbReference type="ARBA" id="ARBA00023052"/>
    </source>
</evidence>
<keyword evidence="3 4" id="KW-0786">Thiamine pyrophosphate</keyword>
<dbReference type="CDD" id="cd07035">
    <property type="entry name" value="TPP_PYR_POX_like"/>
    <property type="match status" value="1"/>
</dbReference>
<dbReference type="Pfam" id="PF02776">
    <property type="entry name" value="TPP_enzyme_N"/>
    <property type="match status" value="1"/>
</dbReference>
<dbReference type="AlphaFoldDB" id="A0A1I3E9R7"/>
<dbReference type="Gene3D" id="3.40.50.970">
    <property type="match status" value="2"/>
</dbReference>
<proteinExistence type="inferred from homology"/>
<feature type="domain" description="Thiamine pyrophosphate enzyme central" evidence="5">
    <location>
        <begin position="197"/>
        <end position="321"/>
    </location>
</feature>
<dbReference type="OrthoDB" id="4494979at2"/>
<gene>
    <name evidence="8" type="ORF">SAMN05216258_103258</name>
</gene>
<dbReference type="InterPro" id="IPR011766">
    <property type="entry name" value="TPP_enzyme_TPP-bd"/>
</dbReference>
<accession>A0A1I3E9R7</accession>
<dbReference type="InterPro" id="IPR029061">
    <property type="entry name" value="THDP-binding"/>
</dbReference>
<dbReference type="PANTHER" id="PTHR18968">
    <property type="entry name" value="THIAMINE PYROPHOSPHATE ENZYMES"/>
    <property type="match status" value="1"/>
</dbReference>
<dbReference type="GO" id="GO:0030976">
    <property type="term" value="F:thiamine pyrophosphate binding"/>
    <property type="evidence" value="ECO:0007669"/>
    <property type="project" value="InterPro"/>
</dbReference>
<evidence type="ECO:0000256" key="1">
    <source>
        <dbReference type="ARBA" id="ARBA00007812"/>
    </source>
</evidence>
<dbReference type="GO" id="GO:0009099">
    <property type="term" value="P:L-valine biosynthetic process"/>
    <property type="evidence" value="ECO:0007669"/>
    <property type="project" value="TreeGrafter"/>
</dbReference>
<evidence type="ECO:0000313" key="8">
    <source>
        <dbReference type="EMBL" id="SFH95717.1"/>
    </source>
</evidence>
<dbReference type="GO" id="GO:0009097">
    <property type="term" value="P:isoleucine biosynthetic process"/>
    <property type="evidence" value="ECO:0007669"/>
    <property type="project" value="TreeGrafter"/>
</dbReference>
<sequence length="541" mass="55691">MTSPNTPTGGEIAVESLIANGVDTLFALPGVQLDHLMNALHGATDRLRVIHPRHEQGAAYMALGYAMASGRVGAYAVVPGPGFLNTTAALSTAYAVHAPVLAVIGQIVSKAIGLGGGELHELPDQSAILDGLTRSHGIAREASEVAGVMQDAFAALASGRAPAGVELPADVLRKPAAGATVAAAARSVPAPDAVAMDQAAALLAGAKRPLIWIGSGALACGEGLAAIAARIGAPVVSHLTGVGVLPTDHPWAVGTWEGRELWREADVILAVGTRLHDPRRRWGLAEGQAVVRVDLDPAQFSRGVPPTVALQADAADVVPALAAALAQGEVAADVEARAARTAGLKAEKAAAFEARLAPQMAYLRAIRAALPMEAAVVCDYTQIGYAATAALPMDRPRRLITPGYQGTLGFAYATALGVKTALPEAPVVALCGDGGFLFTANEMATAVQHGIAAVAVVFSDGAYGNVRRMQDQLHGGKLIATELRNPDFVAYAQSFGAEARRAEGPEALGEALSWAISRPGPTLIECPMPVLPDPWELLEPR</sequence>
<evidence type="ECO:0000256" key="2">
    <source>
        <dbReference type="ARBA" id="ARBA00022679"/>
    </source>
</evidence>
<evidence type="ECO:0000259" key="6">
    <source>
        <dbReference type="Pfam" id="PF02775"/>
    </source>
</evidence>
<evidence type="ECO:0000256" key="4">
    <source>
        <dbReference type="RuleBase" id="RU362132"/>
    </source>
</evidence>
<keyword evidence="9" id="KW-1185">Reference proteome</keyword>
<dbReference type="InterPro" id="IPR029035">
    <property type="entry name" value="DHS-like_NAD/FAD-binding_dom"/>
</dbReference>
<feature type="domain" description="Thiamine pyrophosphate enzyme TPP-binding" evidence="6">
    <location>
        <begin position="384"/>
        <end position="526"/>
    </location>
</feature>
<dbReference type="STRING" id="1114924.SAMN05216258_103258"/>
<dbReference type="PROSITE" id="PS00187">
    <property type="entry name" value="TPP_ENZYMES"/>
    <property type="match status" value="1"/>
</dbReference>
<keyword evidence="2" id="KW-0808">Transferase</keyword>
<dbReference type="NCBIfam" id="NF006122">
    <property type="entry name" value="PRK08266.1"/>
    <property type="match status" value="1"/>
</dbReference>
<dbReference type="GO" id="GO:0003984">
    <property type="term" value="F:acetolactate synthase activity"/>
    <property type="evidence" value="ECO:0007669"/>
    <property type="project" value="TreeGrafter"/>
</dbReference>
<dbReference type="InterPro" id="IPR012001">
    <property type="entry name" value="Thiamin_PyroP_enz_TPP-bd_dom"/>
</dbReference>
<protein>
    <submittedName>
        <fullName evidence="8">Acetolactate synthase-1/2/3 large subunit</fullName>
    </submittedName>
</protein>